<proteinExistence type="predicted"/>
<dbReference type="EMBL" id="CP042582">
    <property type="protein sequence ID" value="QEX24125.1"/>
    <property type="molecule type" value="Genomic_DNA"/>
</dbReference>
<evidence type="ECO:0008006" key="3">
    <source>
        <dbReference type="Google" id="ProtNLM"/>
    </source>
</evidence>
<dbReference type="SUPFAM" id="SSF51197">
    <property type="entry name" value="Clavaminate synthase-like"/>
    <property type="match status" value="1"/>
</dbReference>
<dbReference type="RefSeq" id="WP_151119430.1">
    <property type="nucleotide sequence ID" value="NZ_CP042582.1"/>
</dbReference>
<sequence>MIQLTEEQRRRFAEDGFLILDRFVAPDEVARVAARFEPLFRGQFETGLYPDEWNWREGRDPADRTRQICNGWKSDRTVAGLVLRAEVGRLCAQLAGWPGARIAQDNVIWKPPGAKPLGFHQDNSYTGWIDPPFMLTCWMALDPTSAAGGTIEYVRGSHKWPVSPPIKQFHAPDDYRRELKEAAAAVGIDRIDLVPVEVPAGGCAFHHGGTWHGSDTNRATRPRRSAVTHCMSADAKFHPSQVSYIYNRYKRVGDLTMDESFFPILWREDGYRTPWLEGYVAGADSKAAQ</sequence>
<dbReference type="Proteomes" id="UP000325797">
    <property type="component" value="Chromosome"/>
</dbReference>
<dbReference type="KEGG" id="hadh:FRZ61_40660"/>
<dbReference type="OrthoDB" id="2553118at2"/>
<name>A0A5J6N5H5_9PROT</name>
<dbReference type="InterPro" id="IPR008775">
    <property type="entry name" value="Phytyl_CoA_dOase-like"/>
</dbReference>
<dbReference type="Pfam" id="PF05721">
    <property type="entry name" value="PhyH"/>
    <property type="match status" value="1"/>
</dbReference>
<dbReference type="Gene3D" id="2.60.120.620">
    <property type="entry name" value="q2cbj1_9rhob like domain"/>
    <property type="match status" value="1"/>
</dbReference>
<accession>A0A5J6N5H5</accession>
<evidence type="ECO:0000313" key="2">
    <source>
        <dbReference type="Proteomes" id="UP000325797"/>
    </source>
</evidence>
<gene>
    <name evidence="1" type="ORF">FRZ61_40660</name>
</gene>
<dbReference type="AlphaFoldDB" id="A0A5J6N5H5"/>
<dbReference type="GO" id="GO:0005506">
    <property type="term" value="F:iron ion binding"/>
    <property type="evidence" value="ECO:0007669"/>
    <property type="project" value="UniProtKB-ARBA"/>
</dbReference>
<dbReference type="PANTHER" id="PTHR20883">
    <property type="entry name" value="PHYTANOYL-COA DIOXYGENASE DOMAIN CONTAINING 1"/>
    <property type="match status" value="1"/>
</dbReference>
<keyword evidence="2" id="KW-1185">Reference proteome</keyword>
<reference evidence="1 2" key="1">
    <citation type="submission" date="2019-08" db="EMBL/GenBank/DDBJ databases">
        <title>Hyperibacter terrae gen. nov., sp. nov. and Hyperibacter viscosus sp. nov., two new members in the family Rhodospirillaceae isolated from the rhizosphere of Hypericum perforatum.</title>
        <authorList>
            <person name="Noviana Z."/>
        </authorList>
    </citation>
    <scope>NUCLEOTIDE SEQUENCE [LARGE SCALE GENOMIC DNA]</scope>
    <source>
        <strain evidence="1 2">R5959</strain>
    </source>
</reference>
<evidence type="ECO:0000313" key="1">
    <source>
        <dbReference type="EMBL" id="QEX24125.1"/>
    </source>
</evidence>
<dbReference type="GO" id="GO:0016706">
    <property type="term" value="F:2-oxoglutarate-dependent dioxygenase activity"/>
    <property type="evidence" value="ECO:0007669"/>
    <property type="project" value="UniProtKB-ARBA"/>
</dbReference>
<protein>
    <recommendedName>
        <fullName evidence="3">Phytanoyl-CoA dioxygenase family protein</fullName>
    </recommendedName>
</protein>
<dbReference type="PANTHER" id="PTHR20883:SF46">
    <property type="entry name" value="PHYTANOYL-COA HYDROXYLASE"/>
    <property type="match status" value="1"/>
</dbReference>
<organism evidence="1 2">
    <name type="scientific">Hypericibacter adhaerens</name>
    <dbReference type="NCBI Taxonomy" id="2602016"/>
    <lineage>
        <taxon>Bacteria</taxon>
        <taxon>Pseudomonadati</taxon>
        <taxon>Pseudomonadota</taxon>
        <taxon>Alphaproteobacteria</taxon>
        <taxon>Rhodospirillales</taxon>
        <taxon>Dongiaceae</taxon>
        <taxon>Hypericibacter</taxon>
    </lineage>
</organism>